<organism evidence="1">
    <name type="scientific">Melicertus latisulcatus pemonivirus</name>
    <dbReference type="NCBI Taxonomy" id="2984278"/>
    <lineage>
        <taxon>Viruses</taxon>
        <taxon>Viruses incertae sedis</taxon>
        <taxon>Naldaviricetes</taxon>
        <taxon>Nimaviridae</taxon>
    </lineage>
</organism>
<proteinExistence type="predicted"/>
<reference evidence="1" key="1">
    <citation type="submission" date="2022-10" db="EMBL/GenBank/DDBJ databases">
        <title>Genome sequences of endogenous nimaviruses in decapod crustaceans.</title>
        <authorList>
            <person name="Kawato S."/>
            <person name="Nozaki R."/>
            <person name="Kondo H."/>
            <person name="Hirono I."/>
        </authorList>
    </citation>
    <scope>NUCLEOTIDE SEQUENCE</scope>
    <source>
        <strain evidence="1">Okinawa2016</strain>
    </source>
</reference>
<evidence type="ECO:0000313" key="1">
    <source>
        <dbReference type="EMBL" id="BDT62487.1"/>
    </source>
</evidence>
<name>A0A9C7CF29_9VIRU</name>
<sequence length="75" mass="8581">MTDCYLSGGYDRDIRMKLQTALTYRYIYGPDTYPVKHPRASTGEDELREIFSSFSIKNEKSLVATAFSNRSSNTD</sequence>
<accession>A0A9C7CF29</accession>
<protein>
    <submittedName>
        <fullName evidence="1">Uncharacterized protein</fullName>
    </submittedName>
</protein>
<dbReference type="EMBL" id="LC738875">
    <property type="protein sequence ID" value="BDT62487.1"/>
    <property type="molecule type" value="Genomic_DNA"/>
</dbReference>